<evidence type="ECO:0000313" key="3">
    <source>
        <dbReference type="Proteomes" id="UP000322245"/>
    </source>
</evidence>
<sequence>MTSLRDGRYETGQRIYWGDYGKSRVVSSESSGISLLTHGTVCVHSGFDTVTNEQVAIKLNEDVDRAMREADCYKHIQGLEGFPAWKSDWLYLQGKRYTHCGELAIELLGPSLTTLVKKAEGKKLSLKTTLQVADQIITRIEALHQTGLLHRDVRPENLCIGLQESGKEGTVYMIDFDKSKGYIDPDGTHAFNYGTSSGSSAWSSLNVFIGSSHSRRDDMESAGYVFVYCLTGGLPWLVPLYSDSDQCKHKISLKDLCKGLPAEFKTYLSYCRSLEYADEPDYAYCRRLFRNVFVREGYEEDDVYDWMSGSPPSNRE</sequence>
<proteinExistence type="predicted"/>
<dbReference type="PROSITE" id="PS00109">
    <property type="entry name" value="PROTEIN_KINASE_TYR"/>
    <property type="match status" value="1"/>
</dbReference>
<dbReference type="InterPro" id="IPR050235">
    <property type="entry name" value="CK1_Ser-Thr_kinase"/>
</dbReference>
<dbReference type="Pfam" id="PF00069">
    <property type="entry name" value="Pkinase"/>
    <property type="match status" value="1"/>
</dbReference>
<feature type="domain" description="Protein kinase" evidence="1">
    <location>
        <begin position="9"/>
        <end position="294"/>
    </location>
</feature>
<reference evidence="2 3" key="1">
    <citation type="submission" date="2017-05" db="EMBL/GenBank/DDBJ databases">
        <title>The Genome Sequence of Tsuchiyaea wingfieldii DSM 27421.</title>
        <authorList>
            <person name="Cuomo C."/>
            <person name="Passer A."/>
            <person name="Billmyre B."/>
            <person name="Heitman J."/>
        </authorList>
    </citation>
    <scope>NUCLEOTIDE SEQUENCE [LARGE SCALE GENOMIC DNA]</scope>
    <source>
        <strain evidence="2 3">DSM 27421</strain>
    </source>
</reference>
<dbReference type="Proteomes" id="UP000322245">
    <property type="component" value="Unassembled WGS sequence"/>
</dbReference>
<dbReference type="InterPro" id="IPR000719">
    <property type="entry name" value="Prot_kinase_dom"/>
</dbReference>
<dbReference type="GO" id="GO:0004672">
    <property type="term" value="F:protein kinase activity"/>
    <property type="evidence" value="ECO:0007669"/>
    <property type="project" value="InterPro"/>
</dbReference>
<keyword evidence="3" id="KW-1185">Reference proteome</keyword>
<dbReference type="InterPro" id="IPR011009">
    <property type="entry name" value="Kinase-like_dom_sf"/>
</dbReference>
<dbReference type="AlphaFoldDB" id="A0A5D3B850"/>
<gene>
    <name evidence="2" type="ORF">B9479_000956</name>
</gene>
<organism evidence="2 3">
    <name type="scientific">Cryptococcus floricola</name>
    <dbReference type="NCBI Taxonomy" id="2591691"/>
    <lineage>
        <taxon>Eukaryota</taxon>
        <taxon>Fungi</taxon>
        <taxon>Dikarya</taxon>
        <taxon>Basidiomycota</taxon>
        <taxon>Agaricomycotina</taxon>
        <taxon>Tremellomycetes</taxon>
        <taxon>Tremellales</taxon>
        <taxon>Cryptococcaceae</taxon>
        <taxon>Cryptococcus</taxon>
    </lineage>
</organism>
<dbReference type="SMART" id="SM00220">
    <property type="entry name" value="S_TKc"/>
    <property type="match status" value="1"/>
</dbReference>
<dbReference type="PANTHER" id="PTHR11909">
    <property type="entry name" value="CASEIN KINASE-RELATED"/>
    <property type="match status" value="1"/>
</dbReference>
<dbReference type="EMBL" id="NIDF01000005">
    <property type="protein sequence ID" value="TYJ58410.1"/>
    <property type="molecule type" value="Genomic_DNA"/>
</dbReference>
<comment type="caution">
    <text evidence="2">The sequence shown here is derived from an EMBL/GenBank/DDBJ whole genome shotgun (WGS) entry which is preliminary data.</text>
</comment>
<evidence type="ECO:0000259" key="1">
    <source>
        <dbReference type="PROSITE" id="PS50011"/>
    </source>
</evidence>
<accession>A0A5D3B850</accession>
<dbReference type="Gene3D" id="1.10.510.10">
    <property type="entry name" value="Transferase(Phosphotransferase) domain 1"/>
    <property type="match status" value="1"/>
</dbReference>
<dbReference type="SUPFAM" id="SSF56112">
    <property type="entry name" value="Protein kinase-like (PK-like)"/>
    <property type="match status" value="1"/>
</dbReference>
<dbReference type="PROSITE" id="PS50011">
    <property type="entry name" value="PROTEIN_KINASE_DOM"/>
    <property type="match status" value="1"/>
</dbReference>
<name>A0A5D3B850_9TREE</name>
<evidence type="ECO:0000313" key="2">
    <source>
        <dbReference type="EMBL" id="TYJ58410.1"/>
    </source>
</evidence>
<protein>
    <recommendedName>
        <fullName evidence="1">Protein kinase domain-containing protein</fullName>
    </recommendedName>
</protein>
<dbReference type="GO" id="GO:0005524">
    <property type="term" value="F:ATP binding"/>
    <property type="evidence" value="ECO:0007669"/>
    <property type="project" value="InterPro"/>
</dbReference>
<dbReference type="InterPro" id="IPR008266">
    <property type="entry name" value="Tyr_kinase_AS"/>
</dbReference>